<reference evidence="2" key="1">
    <citation type="submission" date="2023-07" db="EMBL/GenBank/DDBJ databases">
        <title>Chromosome-level genome assembly of Artemia franciscana.</title>
        <authorList>
            <person name="Jo E."/>
        </authorList>
    </citation>
    <scope>NUCLEOTIDE SEQUENCE</scope>
    <source>
        <tissue evidence="2">Whole body</tissue>
    </source>
</reference>
<comment type="caution">
    <text evidence="2">The sequence shown here is derived from an EMBL/GenBank/DDBJ whole genome shotgun (WGS) entry which is preliminary data.</text>
</comment>
<gene>
    <name evidence="2" type="ORF">QYM36_003514</name>
</gene>
<dbReference type="PANTHER" id="PTHR36688:SF1">
    <property type="entry name" value="ENDONUCLEASE_EXONUCLEASE_PHOSPHATASE DOMAIN-CONTAINING PROTEIN"/>
    <property type="match status" value="1"/>
</dbReference>
<dbReference type="EMBL" id="JAVRJZ010000006">
    <property type="protein sequence ID" value="KAK2721260.1"/>
    <property type="molecule type" value="Genomic_DNA"/>
</dbReference>
<evidence type="ECO:0000313" key="2">
    <source>
        <dbReference type="EMBL" id="KAK2721260.1"/>
    </source>
</evidence>
<feature type="domain" description="Reverse transcriptase" evidence="1">
    <location>
        <begin position="1"/>
        <end position="219"/>
    </location>
</feature>
<accession>A0AA88LGY3</accession>
<dbReference type="Proteomes" id="UP001187531">
    <property type="component" value="Unassembled WGS sequence"/>
</dbReference>
<sequence>MLFSAPLKFPTSKYIEEGQQPKSLRYQDDLLKAFAKDELNVAIQNLNIPSTPGVDKIDNLWLIKRPEEFRIRILMVFNHYLDAKVWIPNKISLSVESYLEGQTFYVRVGKDISSPRLTKRGLPQGAILSTLLILLFVSDLKTSTTVDIRGMFADNLLACHKNNSIEEASKSAKTTLEEINQYSKDHGVPLPTEKTKVFVFYRERNTLTNPEIGISGRTLEVATSAKILGVHFDKKLTWQTHLEATKTSFFKRLVLIIEWKGPLGDPPQKL</sequence>
<organism evidence="2 3">
    <name type="scientific">Artemia franciscana</name>
    <name type="common">Brine shrimp</name>
    <name type="synonym">Artemia sanfranciscana</name>
    <dbReference type="NCBI Taxonomy" id="6661"/>
    <lineage>
        <taxon>Eukaryota</taxon>
        <taxon>Metazoa</taxon>
        <taxon>Ecdysozoa</taxon>
        <taxon>Arthropoda</taxon>
        <taxon>Crustacea</taxon>
        <taxon>Branchiopoda</taxon>
        <taxon>Anostraca</taxon>
        <taxon>Artemiidae</taxon>
        <taxon>Artemia</taxon>
    </lineage>
</organism>
<proteinExistence type="predicted"/>
<dbReference type="PANTHER" id="PTHR36688">
    <property type="entry name" value="ENDO/EXONUCLEASE/PHOSPHATASE DOMAIN-CONTAINING PROTEIN"/>
    <property type="match status" value="1"/>
</dbReference>
<protein>
    <recommendedName>
        <fullName evidence="1">Reverse transcriptase domain-containing protein</fullName>
    </recommendedName>
</protein>
<keyword evidence="3" id="KW-1185">Reference proteome</keyword>
<dbReference type="AlphaFoldDB" id="A0AA88LGY3"/>
<dbReference type="PROSITE" id="PS50878">
    <property type="entry name" value="RT_POL"/>
    <property type="match status" value="1"/>
</dbReference>
<dbReference type="InterPro" id="IPR052560">
    <property type="entry name" value="RdDP_mobile_element"/>
</dbReference>
<name>A0AA88LGY3_ARTSF</name>
<evidence type="ECO:0000313" key="3">
    <source>
        <dbReference type="Proteomes" id="UP001187531"/>
    </source>
</evidence>
<evidence type="ECO:0000259" key="1">
    <source>
        <dbReference type="PROSITE" id="PS50878"/>
    </source>
</evidence>
<dbReference type="Pfam" id="PF00078">
    <property type="entry name" value="RVT_1"/>
    <property type="match status" value="1"/>
</dbReference>
<dbReference type="InterPro" id="IPR000477">
    <property type="entry name" value="RT_dom"/>
</dbReference>